<keyword evidence="15" id="KW-0694">RNA-binding</keyword>
<dbReference type="CDD" id="cd04453">
    <property type="entry name" value="S1_RNase_E"/>
    <property type="match status" value="1"/>
</dbReference>
<evidence type="ECO:0000256" key="12">
    <source>
        <dbReference type="ARBA" id="ARBA00022759"/>
    </source>
</evidence>
<proteinExistence type="inferred from homology"/>
<comment type="caution">
    <text evidence="17">The sequence shown here is derived from an EMBL/GenBank/DDBJ whole genome shotgun (WGS) entry which is preliminary data.</text>
</comment>
<comment type="cofactor">
    <cofactor evidence="1">
        <name>Mg(2+)</name>
        <dbReference type="ChEBI" id="CHEBI:18420"/>
    </cofactor>
</comment>
<evidence type="ECO:0000313" key="18">
    <source>
        <dbReference type="Proteomes" id="UP000275394"/>
    </source>
</evidence>
<evidence type="ECO:0000259" key="16">
    <source>
        <dbReference type="PROSITE" id="PS50126"/>
    </source>
</evidence>
<dbReference type="OrthoDB" id="9804278at2"/>
<evidence type="ECO:0000256" key="11">
    <source>
        <dbReference type="ARBA" id="ARBA00022730"/>
    </source>
</evidence>
<keyword evidence="7" id="KW-0820">tRNA-binding</keyword>
<evidence type="ECO:0000256" key="2">
    <source>
        <dbReference type="ARBA" id="ARBA00004496"/>
    </source>
</evidence>
<dbReference type="EMBL" id="RKHR01000004">
    <property type="protein sequence ID" value="ROS01239.1"/>
    <property type="molecule type" value="Genomic_DNA"/>
</dbReference>
<evidence type="ECO:0000256" key="15">
    <source>
        <dbReference type="ARBA" id="ARBA00022884"/>
    </source>
</evidence>
<evidence type="ECO:0000256" key="6">
    <source>
        <dbReference type="ARBA" id="ARBA00022552"/>
    </source>
</evidence>
<dbReference type="PROSITE" id="PS50126">
    <property type="entry name" value="S1"/>
    <property type="match status" value="1"/>
</dbReference>
<evidence type="ECO:0000256" key="5">
    <source>
        <dbReference type="ARBA" id="ARBA00022490"/>
    </source>
</evidence>
<dbReference type="GO" id="GO:0000049">
    <property type="term" value="F:tRNA binding"/>
    <property type="evidence" value="ECO:0007669"/>
    <property type="project" value="UniProtKB-KW"/>
</dbReference>
<dbReference type="GO" id="GO:0006364">
    <property type="term" value="P:rRNA processing"/>
    <property type="evidence" value="ECO:0007669"/>
    <property type="project" value="UniProtKB-KW"/>
</dbReference>
<reference evidence="17 18" key="1">
    <citation type="submission" date="2018-11" db="EMBL/GenBank/DDBJ databases">
        <title>Genomic Encyclopedia of Type Strains, Phase IV (KMG-IV): sequencing the most valuable type-strain genomes for metagenomic binning, comparative biology and taxonomic classification.</title>
        <authorList>
            <person name="Goeker M."/>
        </authorList>
    </citation>
    <scope>NUCLEOTIDE SEQUENCE [LARGE SCALE GENOMIC DNA]</scope>
    <source>
        <strain evidence="17 18">DSM 100316</strain>
    </source>
</reference>
<sequence>MSEEILINVTPSETRAAVVENGVLQEVYIERAESRGIVGNIYCGKVVRVLPGMQAAFVDIGLERASFIHASDIVGRGLTTAERSDEPSIRDLVHDGQKLYVQVAKDPLGTKGARVTTQLSVSSRYLVYMPSSDHIGISQRIEDNDERNRLRDLVKDCLQEIDPEAKGGFIVRTVAEGVGDHEIRADIQFLYRLWGSLERRMPEAKVPSPIYEDLPLAIRVMRDMVRTEVERIRIDSTETYAAAVAFCQDFVPDVLDRLEHYRGERPIFDLYSVEDEIQKALSRKVQLKSGGYLIIDQTEAMTTVDVNTGAFVGHRNLEETIFKTNLEAATSLARQLRVRNLGGMIIIDFIDMKDEEHRRQLLRALEKVLERDHAKTAISSVSDLGLVQMTRKRTRESLEHVLCSSCPVCEGRGYVKSAETVCYEIFREILREARAYDKRDFLVLASQLVIDRLLDEDSASVADLEEFIDASIRFQVEAPYQQEQYDVVLL</sequence>
<gene>
    <name evidence="17" type="ORF">EDC56_1668</name>
</gene>
<keyword evidence="5" id="KW-0963">Cytoplasm</keyword>
<keyword evidence="10" id="KW-0479">Metal-binding</keyword>
<dbReference type="InterPro" id="IPR019307">
    <property type="entry name" value="RNA-bd_AU-1/RNase_E/G"/>
</dbReference>
<dbReference type="Gene3D" id="2.40.50.140">
    <property type="entry name" value="Nucleic acid-binding proteins"/>
    <property type="match status" value="1"/>
</dbReference>
<evidence type="ECO:0000256" key="8">
    <source>
        <dbReference type="ARBA" id="ARBA00022694"/>
    </source>
</evidence>
<evidence type="ECO:0000256" key="13">
    <source>
        <dbReference type="ARBA" id="ARBA00022801"/>
    </source>
</evidence>
<comment type="similarity">
    <text evidence="3">Belongs to the RNase E/G family. RNase G subfamily.</text>
</comment>
<dbReference type="GO" id="GO:0005737">
    <property type="term" value="C:cytoplasm"/>
    <property type="evidence" value="ECO:0007669"/>
    <property type="project" value="UniProtKB-SubCell"/>
</dbReference>
<accession>A0A3N2DNK7</accession>
<dbReference type="InterPro" id="IPR012340">
    <property type="entry name" value="NA-bd_OB-fold"/>
</dbReference>
<evidence type="ECO:0000313" key="17">
    <source>
        <dbReference type="EMBL" id="ROS01239.1"/>
    </source>
</evidence>
<evidence type="ECO:0000256" key="1">
    <source>
        <dbReference type="ARBA" id="ARBA00001946"/>
    </source>
</evidence>
<dbReference type="SMART" id="SM00316">
    <property type="entry name" value="S1"/>
    <property type="match status" value="1"/>
</dbReference>
<keyword evidence="12" id="KW-0255">Endonuclease</keyword>
<protein>
    <recommendedName>
        <fullName evidence="4">Ribonuclease G</fullName>
    </recommendedName>
</protein>
<dbReference type="Proteomes" id="UP000275394">
    <property type="component" value="Unassembled WGS sequence"/>
</dbReference>
<dbReference type="GO" id="GO:0004519">
    <property type="term" value="F:endonuclease activity"/>
    <property type="evidence" value="ECO:0007669"/>
    <property type="project" value="UniProtKB-KW"/>
</dbReference>
<dbReference type="InterPro" id="IPR004659">
    <property type="entry name" value="RNase_E/G"/>
</dbReference>
<keyword evidence="11" id="KW-0699">rRNA-binding</keyword>
<dbReference type="GO" id="GO:0016787">
    <property type="term" value="F:hydrolase activity"/>
    <property type="evidence" value="ECO:0007669"/>
    <property type="project" value="UniProtKB-KW"/>
</dbReference>
<keyword evidence="18" id="KW-1185">Reference proteome</keyword>
<dbReference type="PANTHER" id="PTHR30001:SF0">
    <property type="entry name" value="RIBONUCLEASE G"/>
    <property type="match status" value="1"/>
</dbReference>
<evidence type="ECO:0000256" key="7">
    <source>
        <dbReference type="ARBA" id="ARBA00022555"/>
    </source>
</evidence>
<dbReference type="NCBIfam" id="TIGR00757">
    <property type="entry name" value="RNaseEG"/>
    <property type="match status" value="1"/>
</dbReference>
<evidence type="ECO:0000256" key="4">
    <source>
        <dbReference type="ARBA" id="ARBA00017719"/>
    </source>
</evidence>
<evidence type="ECO:0000256" key="9">
    <source>
        <dbReference type="ARBA" id="ARBA00022722"/>
    </source>
</evidence>
<keyword evidence="13" id="KW-0378">Hydrolase</keyword>
<evidence type="ECO:0000256" key="14">
    <source>
        <dbReference type="ARBA" id="ARBA00022842"/>
    </source>
</evidence>
<keyword evidence="9" id="KW-0540">Nuclease</keyword>
<dbReference type="GO" id="GO:0008033">
    <property type="term" value="P:tRNA processing"/>
    <property type="evidence" value="ECO:0007669"/>
    <property type="project" value="UniProtKB-KW"/>
</dbReference>
<name>A0A3N2DNK7_9GAMM</name>
<dbReference type="GO" id="GO:0004540">
    <property type="term" value="F:RNA nuclease activity"/>
    <property type="evidence" value="ECO:0007669"/>
    <property type="project" value="InterPro"/>
</dbReference>
<dbReference type="InterPro" id="IPR048583">
    <property type="entry name" value="RNase_E_G_thioredoxin-like"/>
</dbReference>
<dbReference type="RefSeq" id="WP_123712055.1">
    <property type="nucleotide sequence ID" value="NZ_RKHR01000004.1"/>
</dbReference>
<dbReference type="Pfam" id="PF10150">
    <property type="entry name" value="RNase_E_G"/>
    <property type="match status" value="1"/>
</dbReference>
<organism evidence="17 18">
    <name type="scientific">Sinobacterium caligoides</name>
    <dbReference type="NCBI Taxonomy" id="933926"/>
    <lineage>
        <taxon>Bacteria</taxon>
        <taxon>Pseudomonadati</taxon>
        <taxon>Pseudomonadota</taxon>
        <taxon>Gammaproteobacteria</taxon>
        <taxon>Cellvibrionales</taxon>
        <taxon>Spongiibacteraceae</taxon>
        <taxon>Sinobacterium</taxon>
    </lineage>
</organism>
<dbReference type="SUPFAM" id="SSF50249">
    <property type="entry name" value="Nucleic acid-binding proteins"/>
    <property type="match status" value="1"/>
</dbReference>
<keyword evidence="6" id="KW-0698">rRNA processing</keyword>
<dbReference type="InterPro" id="IPR003029">
    <property type="entry name" value="S1_domain"/>
</dbReference>
<keyword evidence="8" id="KW-0819">tRNA processing</keyword>
<evidence type="ECO:0000256" key="10">
    <source>
        <dbReference type="ARBA" id="ARBA00022723"/>
    </source>
</evidence>
<comment type="subcellular location">
    <subcellularLocation>
        <location evidence="2">Cytoplasm</location>
    </subcellularLocation>
</comment>
<evidence type="ECO:0000256" key="3">
    <source>
        <dbReference type="ARBA" id="ARBA00005663"/>
    </source>
</evidence>
<dbReference type="GO" id="GO:0046872">
    <property type="term" value="F:metal ion binding"/>
    <property type="evidence" value="ECO:0007669"/>
    <property type="project" value="UniProtKB-KW"/>
</dbReference>
<dbReference type="AlphaFoldDB" id="A0A3N2DNK7"/>
<dbReference type="Pfam" id="PF20833">
    <property type="entry name" value="RNase_E_G_Thio"/>
    <property type="match status" value="1"/>
</dbReference>
<dbReference type="Gene3D" id="3.40.1260.20">
    <property type="entry name" value="Ribonuclease E, catalytic domain"/>
    <property type="match status" value="1"/>
</dbReference>
<dbReference type="GO" id="GO:0019843">
    <property type="term" value="F:rRNA binding"/>
    <property type="evidence" value="ECO:0007669"/>
    <property type="project" value="UniProtKB-KW"/>
</dbReference>
<keyword evidence="14" id="KW-0460">Magnesium</keyword>
<feature type="domain" description="S1 motif" evidence="16">
    <location>
        <begin position="39"/>
        <end position="124"/>
    </location>
</feature>
<dbReference type="PANTHER" id="PTHR30001">
    <property type="entry name" value="RIBONUCLEASE"/>
    <property type="match status" value="1"/>
</dbReference>
<dbReference type="NCBIfam" id="NF008689">
    <property type="entry name" value="PRK11712.1"/>
    <property type="match status" value="1"/>
</dbReference>